<gene>
    <name evidence="2" type="ORF">EC9_45300</name>
</gene>
<sequence length="103" mass="11502">MVTKAKKTVDECVYTLTELAKDFGVNRTTVWRWCDREGIGRQIFPSNVTVLTKEEAERVRALIYSGPGNPSRERGNVGKVKARSGRRIIADAKPTGGRPRKAK</sequence>
<name>A0A517M630_9BACT</name>
<reference evidence="2 3" key="1">
    <citation type="submission" date="2019-02" db="EMBL/GenBank/DDBJ databases">
        <title>Deep-cultivation of Planctomycetes and their phenomic and genomic characterization uncovers novel biology.</title>
        <authorList>
            <person name="Wiegand S."/>
            <person name="Jogler M."/>
            <person name="Boedeker C."/>
            <person name="Pinto D."/>
            <person name="Vollmers J."/>
            <person name="Rivas-Marin E."/>
            <person name="Kohn T."/>
            <person name="Peeters S.H."/>
            <person name="Heuer A."/>
            <person name="Rast P."/>
            <person name="Oberbeckmann S."/>
            <person name="Bunk B."/>
            <person name="Jeske O."/>
            <person name="Meyerdierks A."/>
            <person name="Storesund J.E."/>
            <person name="Kallscheuer N."/>
            <person name="Luecker S."/>
            <person name="Lage O.M."/>
            <person name="Pohl T."/>
            <person name="Merkel B.J."/>
            <person name="Hornburger P."/>
            <person name="Mueller R.-W."/>
            <person name="Bruemmer F."/>
            <person name="Labrenz M."/>
            <person name="Spormann A.M."/>
            <person name="Op den Camp H."/>
            <person name="Overmann J."/>
            <person name="Amann R."/>
            <person name="Jetten M.S.M."/>
            <person name="Mascher T."/>
            <person name="Medema M.H."/>
            <person name="Devos D.P."/>
            <person name="Kaster A.-K."/>
            <person name="Ovreas L."/>
            <person name="Rohde M."/>
            <person name="Galperin M.Y."/>
            <person name="Jogler C."/>
        </authorList>
    </citation>
    <scope>NUCLEOTIDE SEQUENCE [LARGE SCALE GENOMIC DNA]</scope>
    <source>
        <strain evidence="2 3">EC9</strain>
    </source>
</reference>
<evidence type="ECO:0000313" key="2">
    <source>
        <dbReference type="EMBL" id="QDS90323.1"/>
    </source>
</evidence>
<accession>A0A517M630</accession>
<dbReference type="AlphaFoldDB" id="A0A517M630"/>
<dbReference type="Proteomes" id="UP000319557">
    <property type="component" value="Chromosome"/>
</dbReference>
<dbReference type="KEGG" id="ruv:EC9_45300"/>
<feature type="region of interest" description="Disordered" evidence="1">
    <location>
        <begin position="64"/>
        <end position="103"/>
    </location>
</feature>
<proteinExistence type="predicted"/>
<keyword evidence="3" id="KW-1185">Reference proteome</keyword>
<dbReference type="EMBL" id="CP036261">
    <property type="protein sequence ID" value="QDS90323.1"/>
    <property type="molecule type" value="Genomic_DNA"/>
</dbReference>
<evidence type="ECO:0000313" key="3">
    <source>
        <dbReference type="Proteomes" id="UP000319557"/>
    </source>
</evidence>
<evidence type="ECO:0000256" key="1">
    <source>
        <dbReference type="SAM" id="MobiDB-lite"/>
    </source>
</evidence>
<organism evidence="2 3">
    <name type="scientific">Rosistilla ulvae</name>
    <dbReference type="NCBI Taxonomy" id="1930277"/>
    <lineage>
        <taxon>Bacteria</taxon>
        <taxon>Pseudomonadati</taxon>
        <taxon>Planctomycetota</taxon>
        <taxon>Planctomycetia</taxon>
        <taxon>Pirellulales</taxon>
        <taxon>Pirellulaceae</taxon>
        <taxon>Rosistilla</taxon>
    </lineage>
</organism>
<protein>
    <submittedName>
        <fullName evidence="2">Uncharacterized protein</fullName>
    </submittedName>
</protein>